<name>A0A377JLE8_9HELI</name>
<reference evidence="2 4" key="1">
    <citation type="submission" date="2018-06" db="EMBL/GenBank/DDBJ databases">
        <authorList>
            <consortium name="Pathogen Informatics"/>
            <person name="Doyle S."/>
        </authorList>
    </citation>
    <scope>NUCLEOTIDE SEQUENCE [LARGE SCALE GENOMIC DNA]</scope>
    <source>
        <strain evidence="2 4">NCTC12221</strain>
    </source>
</reference>
<accession>A0A377JLE8</accession>
<gene>
    <name evidence="2" type="ORF">NCTC12221_00021</name>
    <name evidence="3" type="ORF">NCTC12221_01876</name>
</gene>
<evidence type="ECO:0000256" key="1">
    <source>
        <dbReference type="SAM" id="MobiDB-lite"/>
    </source>
</evidence>
<proteinExistence type="predicted"/>
<dbReference type="RefSeq" id="WP_115025475.1">
    <property type="nucleotide sequence ID" value="NZ_UGHZ01000001.1"/>
</dbReference>
<sequence>MEQNIQPTPQGATPPNTPATNEPQNKEQMLQAMQNELNQAMQSLESDFAKKCVSLCENDPELEELFFSDKEQFFLKILEYQNQVFKEEIVPRQEKVANLQGEIEFDNKMQELDSAKKQWDSQNPPVSADELLAFFTTLPPEVQKELEALPSESVFPTLLEIMQSQKPQEQNQDLPQQVNGSPANVSSQEPQSDLPTQRY</sequence>
<dbReference type="Proteomes" id="UP000255335">
    <property type="component" value="Unassembled WGS sequence"/>
</dbReference>
<organism evidence="2 4">
    <name type="scientific">Helicobacter cinaedi</name>
    <dbReference type="NCBI Taxonomy" id="213"/>
    <lineage>
        <taxon>Bacteria</taxon>
        <taxon>Pseudomonadati</taxon>
        <taxon>Campylobacterota</taxon>
        <taxon>Epsilonproteobacteria</taxon>
        <taxon>Campylobacterales</taxon>
        <taxon>Helicobacteraceae</taxon>
        <taxon>Helicobacter</taxon>
    </lineage>
</organism>
<feature type="compositionally biased region" description="Polar residues" evidence="1">
    <location>
        <begin position="162"/>
        <end position="199"/>
    </location>
</feature>
<evidence type="ECO:0000313" key="4">
    <source>
        <dbReference type="Proteomes" id="UP000255335"/>
    </source>
</evidence>
<feature type="compositionally biased region" description="Low complexity" evidence="1">
    <location>
        <begin position="1"/>
        <end position="23"/>
    </location>
</feature>
<feature type="region of interest" description="Disordered" evidence="1">
    <location>
        <begin position="160"/>
        <end position="199"/>
    </location>
</feature>
<protein>
    <submittedName>
        <fullName evidence="2">Uncharacterized protein</fullName>
    </submittedName>
</protein>
<dbReference type="EMBL" id="UGHZ01000006">
    <property type="protein sequence ID" value="STP13798.1"/>
    <property type="molecule type" value="Genomic_DNA"/>
</dbReference>
<evidence type="ECO:0000313" key="2">
    <source>
        <dbReference type="EMBL" id="STP08609.1"/>
    </source>
</evidence>
<feature type="region of interest" description="Disordered" evidence="1">
    <location>
        <begin position="1"/>
        <end position="27"/>
    </location>
</feature>
<dbReference type="AlphaFoldDB" id="A0A377JLE8"/>
<dbReference type="EMBL" id="UGHZ01000001">
    <property type="protein sequence ID" value="STP08609.1"/>
    <property type="molecule type" value="Genomic_DNA"/>
</dbReference>
<evidence type="ECO:0000313" key="3">
    <source>
        <dbReference type="EMBL" id="STP13798.1"/>
    </source>
</evidence>